<dbReference type="EC" id="3.1.-.-" evidence="8"/>
<dbReference type="Proteomes" id="UP000318081">
    <property type="component" value="Chromosome"/>
</dbReference>
<sequence>MRYLLDTNAWIQYLKVPASPIAVKLASLSPADIVTCSIVRSELLHGAEKYGNRLRRVSLVEATLAPFISFPFDDDDAREYARLRHSLELSGNLIGPYDLQIAAVCLRHDFTLVTNNTREFSRVTGLRVEDWQ</sequence>
<evidence type="ECO:0000256" key="2">
    <source>
        <dbReference type="ARBA" id="ARBA00022649"/>
    </source>
</evidence>
<protein>
    <recommendedName>
        <fullName evidence="8">Ribonuclease VapC</fullName>
        <shortName evidence="8">RNase VapC</shortName>
        <ecNumber evidence="8">3.1.-.-</ecNumber>
    </recommendedName>
    <alternativeName>
        <fullName evidence="8">Toxin VapC</fullName>
    </alternativeName>
</protein>
<evidence type="ECO:0000256" key="8">
    <source>
        <dbReference type="HAMAP-Rule" id="MF_00265"/>
    </source>
</evidence>
<dbReference type="CDD" id="cd09881">
    <property type="entry name" value="PIN_VapC4-5_FitB-like"/>
    <property type="match status" value="1"/>
</dbReference>
<dbReference type="RefSeq" id="WP_145222977.1">
    <property type="nucleotide sequence ID" value="NZ_CP036432.1"/>
</dbReference>
<evidence type="ECO:0000313" key="11">
    <source>
        <dbReference type="Proteomes" id="UP000318081"/>
    </source>
</evidence>
<dbReference type="InterPro" id="IPR022907">
    <property type="entry name" value="VapC_family"/>
</dbReference>
<dbReference type="InterPro" id="IPR050556">
    <property type="entry name" value="Type_II_TA_system_RNase"/>
</dbReference>
<dbReference type="Gene3D" id="3.40.50.1010">
    <property type="entry name" value="5'-nuclease"/>
    <property type="match status" value="1"/>
</dbReference>
<dbReference type="GO" id="GO:0016787">
    <property type="term" value="F:hydrolase activity"/>
    <property type="evidence" value="ECO:0007669"/>
    <property type="project" value="UniProtKB-KW"/>
</dbReference>
<feature type="binding site" evidence="8">
    <location>
        <position position="6"/>
    </location>
    <ligand>
        <name>Mg(2+)</name>
        <dbReference type="ChEBI" id="CHEBI:18420"/>
    </ligand>
</feature>
<dbReference type="SUPFAM" id="SSF88723">
    <property type="entry name" value="PIN domain-like"/>
    <property type="match status" value="1"/>
</dbReference>
<proteinExistence type="inferred from homology"/>
<gene>
    <name evidence="10" type="primary">vapC_2</name>
    <name evidence="8" type="synonym">vapC</name>
    <name evidence="10" type="ORF">TBK1r_51810</name>
</gene>
<dbReference type="InterPro" id="IPR029060">
    <property type="entry name" value="PIN-like_dom_sf"/>
</dbReference>
<dbReference type="PANTHER" id="PTHR33653:SF1">
    <property type="entry name" value="RIBONUCLEASE VAPC2"/>
    <property type="match status" value="1"/>
</dbReference>
<evidence type="ECO:0000256" key="4">
    <source>
        <dbReference type="ARBA" id="ARBA00022723"/>
    </source>
</evidence>
<dbReference type="HAMAP" id="MF_00265">
    <property type="entry name" value="VapC_Nob1"/>
    <property type="match status" value="1"/>
</dbReference>
<keyword evidence="6 8" id="KW-0460">Magnesium</keyword>
<dbReference type="InterPro" id="IPR002716">
    <property type="entry name" value="PIN_dom"/>
</dbReference>
<evidence type="ECO:0000313" key="10">
    <source>
        <dbReference type="EMBL" id="QDV86163.1"/>
    </source>
</evidence>
<evidence type="ECO:0000256" key="7">
    <source>
        <dbReference type="ARBA" id="ARBA00038093"/>
    </source>
</evidence>
<evidence type="ECO:0000256" key="3">
    <source>
        <dbReference type="ARBA" id="ARBA00022722"/>
    </source>
</evidence>
<feature type="binding site" evidence="8">
    <location>
        <position position="98"/>
    </location>
    <ligand>
        <name>Mg(2+)</name>
        <dbReference type="ChEBI" id="CHEBI:18420"/>
    </ligand>
</feature>
<dbReference type="GO" id="GO:0004519">
    <property type="term" value="F:endonuclease activity"/>
    <property type="evidence" value="ECO:0007669"/>
    <property type="project" value="UniProtKB-KW"/>
</dbReference>
<comment type="similarity">
    <text evidence="7 8">Belongs to the PINc/VapC protein family.</text>
</comment>
<dbReference type="Pfam" id="PF01850">
    <property type="entry name" value="PIN"/>
    <property type="match status" value="1"/>
</dbReference>
<keyword evidence="10" id="KW-0255">Endonuclease</keyword>
<keyword evidence="5 8" id="KW-0378">Hydrolase</keyword>
<reference evidence="10 11" key="1">
    <citation type="submission" date="2019-02" db="EMBL/GenBank/DDBJ databases">
        <title>Deep-cultivation of Planctomycetes and their phenomic and genomic characterization uncovers novel biology.</title>
        <authorList>
            <person name="Wiegand S."/>
            <person name="Jogler M."/>
            <person name="Boedeker C."/>
            <person name="Pinto D."/>
            <person name="Vollmers J."/>
            <person name="Rivas-Marin E."/>
            <person name="Kohn T."/>
            <person name="Peeters S.H."/>
            <person name="Heuer A."/>
            <person name="Rast P."/>
            <person name="Oberbeckmann S."/>
            <person name="Bunk B."/>
            <person name="Jeske O."/>
            <person name="Meyerdierks A."/>
            <person name="Storesund J.E."/>
            <person name="Kallscheuer N."/>
            <person name="Luecker S."/>
            <person name="Lage O.M."/>
            <person name="Pohl T."/>
            <person name="Merkel B.J."/>
            <person name="Hornburger P."/>
            <person name="Mueller R.-W."/>
            <person name="Bruemmer F."/>
            <person name="Labrenz M."/>
            <person name="Spormann A.M."/>
            <person name="Op den Camp H."/>
            <person name="Overmann J."/>
            <person name="Amann R."/>
            <person name="Jetten M.S.M."/>
            <person name="Mascher T."/>
            <person name="Medema M.H."/>
            <person name="Devos D.P."/>
            <person name="Kaster A.-K."/>
            <person name="Ovreas L."/>
            <person name="Rohde M."/>
            <person name="Galperin M.Y."/>
            <person name="Jogler C."/>
        </authorList>
    </citation>
    <scope>NUCLEOTIDE SEQUENCE [LARGE SCALE GENOMIC DNA]</scope>
    <source>
        <strain evidence="10 11">TBK1r</strain>
    </source>
</reference>
<feature type="domain" description="PIN" evidence="9">
    <location>
        <begin position="3"/>
        <end position="124"/>
    </location>
</feature>
<keyword evidence="4 8" id="KW-0479">Metal-binding</keyword>
<accession>A0ABX5XVV7</accession>
<dbReference type="EMBL" id="CP036432">
    <property type="protein sequence ID" value="QDV86163.1"/>
    <property type="molecule type" value="Genomic_DNA"/>
</dbReference>
<dbReference type="PANTHER" id="PTHR33653">
    <property type="entry name" value="RIBONUCLEASE VAPC2"/>
    <property type="match status" value="1"/>
</dbReference>
<comment type="cofactor">
    <cofactor evidence="1 8">
        <name>Mg(2+)</name>
        <dbReference type="ChEBI" id="CHEBI:18420"/>
    </cofactor>
</comment>
<keyword evidence="8" id="KW-0800">Toxin</keyword>
<evidence type="ECO:0000256" key="1">
    <source>
        <dbReference type="ARBA" id="ARBA00001946"/>
    </source>
</evidence>
<evidence type="ECO:0000256" key="6">
    <source>
        <dbReference type="ARBA" id="ARBA00022842"/>
    </source>
</evidence>
<keyword evidence="3 8" id="KW-0540">Nuclease</keyword>
<evidence type="ECO:0000259" key="9">
    <source>
        <dbReference type="Pfam" id="PF01850"/>
    </source>
</evidence>
<keyword evidence="2 8" id="KW-1277">Toxin-antitoxin system</keyword>
<keyword evidence="11" id="KW-1185">Reference proteome</keyword>
<organism evidence="10 11">
    <name type="scientific">Stieleria magnilauensis</name>
    <dbReference type="NCBI Taxonomy" id="2527963"/>
    <lineage>
        <taxon>Bacteria</taxon>
        <taxon>Pseudomonadati</taxon>
        <taxon>Planctomycetota</taxon>
        <taxon>Planctomycetia</taxon>
        <taxon>Pirellulales</taxon>
        <taxon>Pirellulaceae</taxon>
        <taxon>Stieleria</taxon>
    </lineage>
</organism>
<evidence type="ECO:0000256" key="5">
    <source>
        <dbReference type="ARBA" id="ARBA00022801"/>
    </source>
</evidence>
<name>A0ABX5XVV7_9BACT</name>
<comment type="function">
    <text evidence="8">Toxic component of a toxin-antitoxin (TA) system. An RNase.</text>
</comment>